<dbReference type="EMBL" id="LASV01000231">
    <property type="protein sequence ID" value="KKA20779.1"/>
    <property type="molecule type" value="Genomic_DNA"/>
</dbReference>
<evidence type="ECO:0000256" key="1">
    <source>
        <dbReference type="ARBA" id="ARBA00004305"/>
    </source>
</evidence>
<dbReference type="FunFam" id="3.30.930.10:FF:000053">
    <property type="entry name" value="Phenylalanyl-tRNA synthetase mitochondrial"/>
    <property type="match status" value="1"/>
</dbReference>
<keyword evidence="4 18" id="KW-0436">Ligase</keyword>
<feature type="compositionally biased region" description="Polar residues" evidence="15">
    <location>
        <begin position="117"/>
        <end position="126"/>
    </location>
</feature>
<evidence type="ECO:0000256" key="9">
    <source>
        <dbReference type="ARBA" id="ARBA00023128"/>
    </source>
</evidence>
<evidence type="ECO:0000259" key="17">
    <source>
        <dbReference type="PROSITE" id="PS51447"/>
    </source>
</evidence>
<dbReference type="STRING" id="1408163.A0A0F4YRA5"/>
<evidence type="ECO:0000256" key="8">
    <source>
        <dbReference type="ARBA" id="ARBA00022946"/>
    </source>
</evidence>
<dbReference type="NCBIfam" id="TIGR00469">
    <property type="entry name" value="pheS_mito"/>
    <property type="match status" value="1"/>
</dbReference>
<dbReference type="SUPFAM" id="SSF54991">
    <property type="entry name" value="Anticodon-binding domain of PheRS"/>
    <property type="match status" value="1"/>
</dbReference>
<dbReference type="GeneID" id="25317539"/>
<keyword evidence="7" id="KW-0648">Protein biosynthesis</keyword>
<dbReference type="GO" id="GO:0000049">
    <property type="term" value="F:tRNA binding"/>
    <property type="evidence" value="ECO:0007669"/>
    <property type="project" value="InterPro"/>
</dbReference>
<dbReference type="InterPro" id="IPR006195">
    <property type="entry name" value="aa-tRNA-synth_II"/>
</dbReference>
<dbReference type="GO" id="GO:0004826">
    <property type="term" value="F:phenylalanine-tRNA ligase activity"/>
    <property type="evidence" value="ECO:0007669"/>
    <property type="project" value="UniProtKB-EC"/>
</dbReference>
<proteinExistence type="inferred from homology"/>
<feature type="domain" description="Aminoacyl-transfer RNA synthetases class-II family profile" evidence="16">
    <location>
        <begin position="211"/>
        <end position="488"/>
    </location>
</feature>
<evidence type="ECO:0000256" key="5">
    <source>
        <dbReference type="ARBA" id="ARBA00022741"/>
    </source>
</evidence>
<evidence type="ECO:0000313" key="18">
    <source>
        <dbReference type="EMBL" id="KKA20779.1"/>
    </source>
</evidence>
<comment type="caution">
    <text evidence="18">The sequence shown here is derived from an EMBL/GenBank/DDBJ whole genome shotgun (WGS) entry which is preliminary data.</text>
</comment>
<evidence type="ECO:0000256" key="4">
    <source>
        <dbReference type="ARBA" id="ARBA00022598"/>
    </source>
</evidence>
<name>A0A0F4YRA5_RASE3</name>
<dbReference type="EC" id="6.1.1.20" evidence="3"/>
<dbReference type="GO" id="GO:0005759">
    <property type="term" value="C:mitochondrial matrix"/>
    <property type="evidence" value="ECO:0007669"/>
    <property type="project" value="UniProtKB-SubCell"/>
</dbReference>
<dbReference type="GO" id="GO:0005524">
    <property type="term" value="F:ATP binding"/>
    <property type="evidence" value="ECO:0007669"/>
    <property type="project" value="UniProtKB-KW"/>
</dbReference>
<dbReference type="CDD" id="cd00496">
    <property type="entry name" value="PheRS_alpha_core"/>
    <property type="match status" value="1"/>
</dbReference>
<dbReference type="OrthoDB" id="4457at2759"/>
<dbReference type="PANTHER" id="PTHR11538:SF41">
    <property type="entry name" value="PHENYLALANINE--TRNA LIGASE, MITOCHONDRIAL"/>
    <property type="match status" value="1"/>
</dbReference>
<evidence type="ECO:0000256" key="14">
    <source>
        <dbReference type="ARBA" id="ARBA00073229"/>
    </source>
</evidence>
<organism evidence="18 19">
    <name type="scientific">Rasamsonia emersonii (strain ATCC 16479 / CBS 393.64 / IMI 116815)</name>
    <dbReference type="NCBI Taxonomy" id="1408163"/>
    <lineage>
        <taxon>Eukaryota</taxon>
        <taxon>Fungi</taxon>
        <taxon>Dikarya</taxon>
        <taxon>Ascomycota</taxon>
        <taxon>Pezizomycotina</taxon>
        <taxon>Eurotiomycetes</taxon>
        <taxon>Eurotiomycetidae</taxon>
        <taxon>Eurotiales</taxon>
        <taxon>Trichocomaceae</taxon>
        <taxon>Rasamsonia</taxon>
    </lineage>
</organism>
<dbReference type="InterPro" id="IPR005121">
    <property type="entry name" value="Fdx_antiC-bd"/>
</dbReference>
<dbReference type="Gene3D" id="3.30.70.380">
    <property type="entry name" value="Ferrodoxin-fold anticodon-binding domain"/>
    <property type="match status" value="1"/>
</dbReference>
<keyword evidence="8" id="KW-0809">Transit peptide</keyword>
<evidence type="ECO:0000256" key="10">
    <source>
        <dbReference type="ARBA" id="ARBA00023146"/>
    </source>
</evidence>
<keyword evidence="19" id="KW-1185">Reference proteome</keyword>
<evidence type="ECO:0000256" key="11">
    <source>
        <dbReference type="ARBA" id="ARBA00031194"/>
    </source>
</evidence>
<dbReference type="PANTHER" id="PTHR11538">
    <property type="entry name" value="PHENYLALANYL-TRNA SYNTHETASE"/>
    <property type="match status" value="1"/>
</dbReference>
<evidence type="ECO:0000256" key="2">
    <source>
        <dbReference type="ARBA" id="ARBA00008226"/>
    </source>
</evidence>
<dbReference type="InterPro" id="IPR045864">
    <property type="entry name" value="aa-tRNA-synth_II/BPL/LPL"/>
</dbReference>
<keyword evidence="5" id="KW-0547">Nucleotide-binding</keyword>
<comment type="subcellular location">
    <subcellularLocation>
        <location evidence="1">Mitochondrion matrix</location>
    </subcellularLocation>
</comment>
<accession>A0A0F4YRA5</accession>
<dbReference type="GO" id="GO:0070156">
    <property type="term" value="P:mitochondrial phenylalanyl-tRNA aminoacylation"/>
    <property type="evidence" value="ECO:0007669"/>
    <property type="project" value="EnsemblFungi"/>
</dbReference>
<evidence type="ECO:0000256" key="3">
    <source>
        <dbReference type="ARBA" id="ARBA00012814"/>
    </source>
</evidence>
<comment type="similarity">
    <text evidence="2">Belongs to the class-II aminoacyl-tRNA synthetase family.</text>
</comment>
<feature type="domain" description="FDX-ACB" evidence="17">
    <location>
        <begin position="490"/>
        <end position="594"/>
    </location>
</feature>
<dbReference type="SUPFAM" id="SSF55681">
    <property type="entry name" value="Class II aaRS and biotin synthetases"/>
    <property type="match status" value="1"/>
</dbReference>
<evidence type="ECO:0000313" key="19">
    <source>
        <dbReference type="Proteomes" id="UP000053958"/>
    </source>
</evidence>
<evidence type="ECO:0000259" key="16">
    <source>
        <dbReference type="PROSITE" id="PS50862"/>
    </source>
</evidence>
<evidence type="ECO:0000256" key="12">
    <source>
        <dbReference type="ARBA" id="ARBA00049255"/>
    </source>
</evidence>
<dbReference type="PROSITE" id="PS50862">
    <property type="entry name" value="AA_TRNA_LIGASE_II"/>
    <property type="match status" value="1"/>
</dbReference>
<dbReference type="InterPro" id="IPR036690">
    <property type="entry name" value="Fdx_antiC-bd_sf"/>
</dbReference>
<dbReference type="RefSeq" id="XP_013327391.1">
    <property type="nucleotide sequence ID" value="XM_013471937.1"/>
</dbReference>
<comment type="catalytic activity">
    <reaction evidence="12">
        <text>tRNA(Phe) + L-phenylalanine + ATP = L-phenylalanyl-tRNA(Phe) + AMP + diphosphate + H(+)</text>
        <dbReference type="Rhea" id="RHEA:19413"/>
        <dbReference type="Rhea" id="RHEA-COMP:9668"/>
        <dbReference type="Rhea" id="RHEA-COMP:9699"/>
        <dbReference type="ChEBI" id="CHEBI:15378"/>
        <dbReference type="ChEBI" id="CHEBI:30616"/>
        <dbReference type="ChEBI" id="CHEBI:33019"/>
        <dbReference type="ChEBI" id="CHEBI:58095"/>
        <dbReference type="ChEBI" id="CHEBI:78442"/>
        <dbReference type="ChEBI" id="CHEBI:78531"/>
        <dbReference type="ChEBI" id="CHEBI:456215"/>
        <dbReference type="EC" id="6.1.1.20"/>
    </reaction>
</comment>
<comment type="function">
    <text evidence="13">Is responsible for the charging of tRNA(Phe) with phenylalanine in mitochondrial translation.</text>
</comment>
<evidence type="ECO:0000256" key="13">
    <source>
        <dbReference type="ARBA" id="ARBA00057761"/>
    </source>
</evidence>
<keyword evidence="10" id="KW-0030">Aminoacyl-tRNA synthetase</keyword>
<feature type="region of interest" description="Disordered" evidence="15">
    <location>
        <begin position="112"/>
        <end position="151"/>
    </location>
</feature>
<gene>
    <name evidence="18" type="ORF">T310_5194</name>
</gene>
<protein>
    <recommendedName>
        <fullName evidence="14">Phenylalanine--tRNA ligase, mitochondrial</fullName>
        <ecNumber evidence="3">6.1.1.20</ecNumber>
    </recommendedName>
    <alternativeName>
        <fullName evidence="11">Phenylalanyl-tRNA synthetase</fullName>
    </alternativeName>
</protein>
<dbReference type="Pfam" id="PF03147">
    <property type="entry name" value="FDX-ACB"/>
    <property type="match status" value="1"/>
</dbReference>
<dbReference type="Proteomes" id="UP000053958">
    <property type="component" value="Unassembled WGS sequence"/>
</dbReference>
<dbReference type="PROSITE" id="PS51447">
    <property type="entry name" value="FDX_ACB"/>
    <property type="match status" value="1"/>
</dbReference>
<dbReference type="Gene3D" id="3.30.930.10">
    <property type="entry name" value="Bira Bifunctional Protein, Domain 2"/>
    <property type="match status" value="1"/>
</dbReference>
<evidence type="ECO:0000256" key="7">
    <source>
        <dbReference type="ARBA" id="ARBA00022917"/>
    </source>
</evidence>
<evidence type="ECO:0000256" key="15">
    <source>
        <dbReference type="SAM" id="MobiDB-lite"/>
    </source>
</evidence>
<reference evidence="18 19" key="1">
    <citation type="submission" date="2015-04" db="EMBL/GenBank/DDBJ databases">
        <authorList>
            <person name="Heijne W.H."/>
            <person name="Fedorova N.D."/>
            <person name="Nierman W.C."/>
            <person name="Vollebregt A.W."/>
            <person name="Zhao Z."/>
            <person name="Wu L."/>
            <person name="Kumar M."/>
            <person name="Stam H."/>
            <person name="van den Berg M.A."/>
            <person name="Pel H.J."/>
        </authorList>
    </citation>
    <scope>NUCLEOTIDE SEQUENCE [LARGE SCALE GENOMIC DNA]</scope>
    <source>
        <strain evidence="18 19">CBS 393.64</strain>
    </source>
</reference>
<sequence>MINRPDMTEVALCSLVEIDVEHGCLVWLLLGTEFTRTENYYGVLNKRRNISTPRSCQPTTHPASAQNTRPGNMRLIATGRALRAGSGRWSIGPSARGRRGLPLLRQQQPHAAVGLRFSSSSPASQTQKEKIESPRTTAGSPRRFSTRPGNQIIVEGRPYATDEWMNTPDTILSHVSRRLYLDENHPLAITRKLIESQFPGPVFGNYVEEDPIVTTEQNFDVLGFPPDHPGRSRTDTYYINEKTLLRTHTSAHQSAYFRRINSNEKIRPEEEGYTVTADVYRRDSIDRSHYPVFHQMEGARLWKRPRVDPLKHAAETASMIWKDVEKIPSHDVVVEDPNPTIHPERNPLQADHHSAEEVEAVAAHLKRSLERMVVKIFSEAAKAAKGSDAGQEPLKVRWVEAYFPFTSPSWELEVFWQGDWLEILGCGIIKQDLLINSDVPDRIGWAFGVGLERIAMLLFNIPDIRLFWSRDERFLSQFTAGKITRFEPFSKHPACYKDVAFWLRSATSSGGSAAGGVVPFHENDIMEIVRDVAGDLVEDVKLVDEFTHPKTGRKSLCYRINYRSLERTLTNKEVNELHEKVREKLVEKTGVELR</sequence>
<keyword evidence="9" id="KW-0496">Mitochondrion</keyword>
<dbReference type="AlphaFoldDB" id="A0A0F4YRA5"/>
<dbReference type="InterPro" id="IPR004530">
    <property type="entry name" value="Phe-tRNA-synth_IIc_mito"/>
</dbReference>
<keyword evidence="6" id="KW-0067">ATP-binding</keyword>
<dbReference type="FunFam" id="3.30.70.380:FF:000002">
    <property type="entry name" value="phenylalanine--tRNA ligase, mitochondrial"/>
    <property type="match status" value="1"/>
</dbReference>
<evidence type="ECO:0000256" key="6">
    <source>
        <dbReference type="ARBA" id="ARBA00022840"/>
    </source>
</evidence>
<dbReference type="InterPro" id="IPR002319">
    <property type="entry name" value="Phenylalanyl-tRNA_Synthase"/>
</dbReference>
<dbReference type="Pfam" id="PF01409">
    <property type="entry name" value="tRNA-synt_2d"/>
    <property type="match status" value="2"/>
</dbReference>
<dbReference type="SMART" id="SM00896">
    <property type="entry name" value="FDX-ACB"/>
    <property type="match status" value="1"/>
</dbReference>